<evidence type="ECO:0000256" key="1">
    <source>
        <dbReference type="SAM" id="Phobius"/>
    </source>
</evidence>
<dbReference type="EMBL" id="GBXM01094267">
    <property type="protein sequence ID" value="JAH14310.1"/>
    <property type="molecule type" value="Transcribed_RNA"/>
</dbReference>
<reference evidence="2" key="2">
    <citation type="journal article" date="2015" name="Fish Shellfish Immunol.">
        <title>Early steps in the European eel (Anguilla anguilla)-Vibrio vulnificus interaction in the gills: Role of the RtxA13 toxin.</title>
        <authorList>
            <person name="Callol A."/>
            <person name="Pajuelo D."/>
            <person name="Ebbesson L."/>
            <person name="Teles M."/>
            <person name="MacKenzie S."/>
            <person name="Amaro C."/>
        </authorList>
    </citation>
    <scope>NUCLEOTIDE SEQUENCE</scope>
</reference>
<sequence length="47" mass="5578">MYVTVKISTVALTKQWTHLISNFFSLLFDFIVILLIIWYSIDKWGVI</sequence>
<evidence type="ECO:0000313" key="2">
    <source>
        <dbReference type="EMBL" id="JAH14310.1"/>
    </source>
</evidence>
<accession>A0A0E9QDB5</accession>
<name>A0A0E9QDB5_ANGAN</name>
<keyword evidence="1" id="KW-1133">Transmembrane helix</keyword>
<protein>
    <submittedName>
        <fullName evidence="2">Uncharacterized protein</fullName>
    </submittedName>
</protein>
<keyword evidence="1" id="KW-0472">Membrane</keyword>
<proteinExistence type="predicted"/>
<keyword evidence="1" id="KW-0812">Transmembrane</keyword>
<reference evidence="2" key="1">
    <citation type="submission" date="2014-11" db="EMBL/GenBank/DDBJ databases">
        <authorList>
            <person name="Amaro Gonzalez C."/>
        </authorList>
    </citation>
    <scope>NUCLEOTIDE SEQUENCE</scope>
</reference>
<feature type="transmembrane region" description="Helical" evidence="1">
    <location>
        <begin position="20"/>
        <end position="41"/>
    </location>
</feature>
<organism evidence="2">
    <name type="scientific">Anguilla anguilla</name>
    <name type="common">European freshwater eel</name>
    <name type="synonym">Muraena anguilla</name>
    <dbReference type="NCBI Taxonomy" id="7936"/>
    <lineage>
        <taxon>Eukaryota</taxon>
        <taxon>Metazoa</taxon>
        <taxon>Chordata</taxon>
        <taxon>Craniata</taxon>
        <taxon>Vertebrata</taxon>
        <taxon>Euteleostomi</taxon>
        <taxon>Actinopterygii</taxon>
        <taxon>Neopterygii</taxon>
        <taxon>Teleostei</taxon>
        <taxon>Anguilliformes</taxon>
        <taxon>Anguillidae</taxon>
        <taxon>Anguilla</taxon>
    </lineage>
</organism>
<dbReference type="AlphaFoldDB" id="A0A0E9QDB5"/>